<sequence length="1255" mass="139183">MKMKNLLSRLRKYSFNSNRNVGNVADSVSYFGMFRYARLSDKLLLFTGIFCCILGGILKPIHYTLIGHLINEYVKFTAYSNSVNTSTTLEQKTEAEEAFLNYISFFCKTSALIGLLLVIFHYISVATFNYSSLRQIFRIRSEYLRAMLHQDISWYDSEKNDDFASRMSNDIYKLEDGLGEKIPLFLNMQVTFISGFILCFVKGWKLALTALVPIPLIFVVNGLIHWFTIKLAESEMQAYGTAGSIAEEVFTLIKTVTAFGGQQKEIDRYKKNVVVARKNNIRRSLFSGAGAGSVHLFTFGSQALVFWYGISLIIEEKDMPNPTYTITNVATILFCCLLGFFTIGQSAPYIETFGLAKSAATNIFRLIDNEPIINFPKPDLKTLISFKGNIEFRNVKFHYPSRPGISVLKGIYFKIKAGEKVAIVGGSGCGKSTIIQLLQRFYDPISGQILIDGNNIKELDLNWLRSNIGIVGQEPVLFSTSIIENIRYGKDGVTDDKVIAAAKKANAHDFIQSLPNGYNTIVGEKGTQLSGGQKQRIAIARALVRNPILLLLDEATSALDNTSEAKVQAALDMASASCTTIIVAHRLSTIRAANKIIMLSQGVVIEEGSHNELMALKNQYYGLVTAQLPSNETEKEYGKEINDYIDNKDKDTSLNNYSKQDMIEDDDFETNMDITILDVIKMNSPEWRFLIAASIASIFIGCGLPMFSVLFGKIIGQLANTDTQYLLSQVNTFCVYYIITGGILMISTLLQFYFLGIAGERMTERIRVRLFKAILGQEMSFFDKRSNGVGVLCAKLSADATSIQGATGQRIGTILQAFSTAAVAIGISLYYEWRLALVAASFTPFIIGFMFLNKLFNKAKNNDSLEDAIQNSTRIALEALSNIRTVAAFGIEHKFHQNYISKLKPFYKLALNSIHLRALVYGLSTGSLFFGYTAIIYYGGFLIVAGLSYDKVIQIGQCQMMGSVFIANVLAFAPNLAKGFTAAKKVKSFLSKEKQIKNVIASNNLTQVTGSINYSNIQFSYPTRPDVPVLNGLTLKISNGKTIALVGESGCGKSTILQLIEKFYDPSSGNIYLDDYNIKNISPQVLRSHLSIVSQEPNLFNYTISENIAYGDNSRDVPMDEIIQAAKNANIHDFISGLPQGYDTKLGERSTQLSGGQKQRIAIARALVRNPRILLLDEATSALDSESEKIVQEALDTAKKGRTCITIAHRLTTIQDADLICVVDKGVIVESGTHKELLNKAGFYYKMYSQNSSIN</sequence>
<dbReference type="InterPro" id="IPR039421">
    <property type="entry name" value="Type_1_exporter"/>
</dbReference>
<dbReference type="Pfam" id="PF00005">
    <property type="entry name" value="ABC_tran"/>
    <property type="match status" value="2"/>
</dbReference>
<dbReference type="SUPFAM" id="SSF90123">
    <property type="entry name" value="ABC transporter transmembrane region"/>
    <property type="match status" value="2"/>
</dbReference>
<keyword evidence="12" id="KW-0325">Glycoprotein</keyword>
<keyword evidence="18" id="KW-1185">Reference proteome</keyword>
<feature type="transmembrane region" description="Helical" evidence="14">
    <location>
        <begin position="837"/>
        <end position="856"/>
    </location>
</feature>
<dbReference type="InterPro" id="IPR027417">
    <property type="entry name" value="P-loop_NTPase"/>
</dbReference>
<protein>
    <recommendedName>
        <fullName evidence="3">ABC-type xenobiotic transporter</fullName>
        <ecNumber evidence="3">7.6.2.2</ecNumber>
    </recommendedName>
</protein>
<feature type="transmembrane region" description="Helical" evidence="14">
    <location>
        <begin position="43"/>
        <end position="63"/>
    </location>
</feature>
<feature type="transmembrane region" description="Helical" evidence="14">
    <location>
        <begin position="285"/>
        <end position="310"/>
    </location>
</feature>
<dbReference type="GO" id="GO:0097254">
    <property type="term" value="P:renal tubular secretion"/>
    <property type="evidence" value="ECO:0007669"/>
    <property type="project" value="UniProtKB-ARBA"/>
</dbReference>
<dbReference type="GO" id="GO:0016887">
    <property type="term" value="F:ATP hydrolysis activity"/>
    <property type="evidence" value="ECO:0007669"/>
    <property type="project" value="InterPro"/>
</dbReference>
<feature type="domain" description="ABC transmembrane type-1" evidence="16">
    <location>
        <begin position="691"/>
        <end position="946"/>
    </location>
</feature>
<comment type="catalytic activity">
    <reaction evidence="13">
        <text>ATP + H2O + xenobioticSide 1 = ADP + phosphate + xenobioticSide 2.</text>
        <dbReference type="EC" id="7.6.2.2"/>
    </reaction>
</comment>
<evidence type="ECO:0000256" key="14">
    <source>
        <dbReference type="SAM" id="Phobius"/>
    </source>
</evidence>
<name>A0A9P0CC00_9CUCU</name>
<evidence type="ECO:0000259" key="16">
    <source>
        <dbReference type="PROSITE" id="PS50929"/>
    </source>
</evidence>
<dbReference type="InterPro" id="IPR003439">
    <property type="entry name" value="ABC_transporter-like_ATP-bd"/>
</dbReference>
<gene>
    <name evidence="17" type="ORF">PSYICH_LOCUS944</name>
</gene>
<dbReference type="CDD" id="cd18578">
    <property type="entry name" value="ABC_6TM_Pgp_ABCB1_D2_like"/>
    <property type="match status" value="1"/>
</dbReference>
<dbReference type="Gene3D" id="3.40.50.300">
    <property type="entry name" value="P-loop containing nucleotide triphosphate hydrolases"/>
    <property type="match status" value="2"/>
</dbReference>
<dbReference type="PANTHER" id="PTHR43394">
    <property type="entry name" value="ATP-DEPENDENT PERMEASE MDL1, MITOCHONDRIAL"/>
    <property type="match status" value="1"/>
</dbReference>
<feature type="domain" description="ABC transmembrane type-1" evidence="16">
    <location>
        <begin position="46"/>
        <end position="355"/>
    </location>
</feature>
<keyword evidence="10 14" id="KW-1133">Transmembrane helix</keyword>
<comment type="similarity">
    <text evidence="2">Belongs to the ABC transporter superfamily. ABCB family. Multidrug resistance exporter (TC 3.A.1.201) subfamily.</text>
</comment>
<evidence type="ECO:0000259" key="15">
    <source>
        <dbReference type="PROSITE" id="PS50893"/>
    </source>
</evidence>
<evidence type="ECO:0000313" key="17">
    <source>
        <dbReference type="EMBL" id="CAH1099164.1"/>
    </source>
</evidence>
<evidence type="ECO:0000256" key="5">
    <source>
        <dbReference type="ARBA" id="ARBA00022692"/>
    </source>
</evidence>
<reference evidence="17" key="1">
    <citation type="submission" date="2022-01" db="EMBL/GenBank/DDBJ databases">
        <authorList>
            <person name="King R."/>
        </authorList>
    </citation>
    <scope>NUCLEOTIDE SEQUENCE</scope>
</reference>
<feature type="transmembrane region" description="Helical" evidence="14">
    <location>
        <begin position="689"/>
        <end position="715"/>
    </location>
</feature>
<evidence type="ECO:0000256" key="2">
    <source>
        <dbReference type="ARBA" id="ARBA00007577"/>
    </source>
</evidence>
<keyword evidence="7" id="KW-0547">Nucleotide-binding</keyword>
<keyword evidence="9" id="KW-1278">Translocase</keyword>
<dbReference type="FunFam" id="3.40.50.300:FF:000479">
    <property type="entry name" value="Multidrug resistance protein 1A"/>
    <property type="match status" value="1"/>
</dbReference>
<dbReference type="Proteomes" id="UP001153636">
    <property type="component" value="Chromosome 1"/>
</dbReference>
<dbReference type="GO" id="GO:0015421">
    <property type="term" value="F:ABC-type oligopeptide transporter activity"/>
    <property type="evidence" value="ECO:0007669"/>
    <property type="project" value="TreeGrafter"/>
</dbReference>
<evidence type="ECO:0000256" key="3">
    <source>
        <dbReference type="ARBA" id="ARBA00012191"/>
    </source>
</evidence>
<dbReference type="AlphaFoldDB" id="A0A9P0CC00"/>
<dbReference type="PANTHER" id="PTHR43394:SF27">
    <property type="entry name" value="ATP-DEPENDENT TRANSLOCASE ABCB1-LIKE"/>
    <property type="match status" value="1"/>
</dbReference>
<evidence type="ECO:0000256" key="13">
    <source>
        <dbReference type="ARBA" id="ARBA00034018"/>
    </source>
</evidence>
<feature type="transmembrane region" description="Helical" evidence="14">
    <location>
        <begin position="735"/>
        <end position="759"/>
    </location>
</feature>
<keyword evidence="5 14" id="KW-0812">Transmembrane</keyword>
<evidence type="ECO:0000256" key="7">
    <source>
        <dbReference type="ARBA" id="ARBA00022741"/>
    </source>
</evidence>
<dbReference type="InterPro" id="IPR017871">
    <property type="entry name" value="ABC_transporter-like_CS"/>
</dbReference>
<feature type="transmembrane region" description="Helical" evidence="14">
    <location>
        <begin position="111"/>
        <end position="130"/>
    </location>
</feature>
<evidence type="ECO:0000313" key="18">
    <source>
        <dbReference type="Proteomes" id="UP001153636"/>
    </source>
</evidence>
<dbReference type="InterPro" id="IPR011527">
    <property type="entry name" value="ABC1_TM_dom"/>
</dbReference>
<evidence type="ECO:0000256" key="11">
    <source>
        <dbReference type="ARBA" id="ARBA00023136"/>
    </source>
</evidence>
<dbReference type="FunFam" id="3.40.50.300:FF:000205">
    <property type="entry name" value="ABC transporter B family member 4"/>
    <property type="match status" value="1"/>
</dbReference>
<keyword evidence="6" id="KW-0677">Repeat</keyword>
<dbReference type="PROSITE" id="PS50893">
    <property type="entry name" value="ABC_TRANSPORTER_2"/>
    <property type="match status" value="2"/>
</dbReference>
<dbReference type="InterPro" id="IPR003593">
    <property type="entry name" value="AAA+_ATPase"/>
</dbReference>
<proteinExistence type="inferred from homology"/>
<organism evidence="17 18">
    <name type="scientific">Psylliodes chrysocephalus</name>
    <dbReference type="NCBI Taxonomy" id="3402493"/>
    <lineage>
        <taxon>Eukaryota</taxon>
        <taxon>Metazoa</taxon>
        <taxon>Ecdysozoa</taxon>
        <taxon>Arthropoda</taxon>
        <taxon>Hexapoda</taxon>
        <taxon>Insecta</taxon>
        <taxon>Pterygota</taxon>
        <taxon>Neoptera</taxon>
        <taxon>Endopterygota</taxon>
        <taxon>Coleoptera</taxon>
        <taxon>Polyphaga</taxon>
        <taxon>Cucujiformia</taxon>
        <taxon>Chrysomeloidea</taxon>
        <taxon>Chrysomelidae</taxon>
        <taxon>Galerucinae</taxon>
        <taxon>Alticini</taxon>
        <taxon>Psylliodes</taxon>
    </lineage>
</organism>
<feature type="domain" description="ABC transporter" evidence="15">
    <location>
        <begin position="390"/>
        <end position="626"/>
    </location>
</feature>
<keyword evidence="11 14" id="KW-0472">Membrane</keyword>
<dbReference type="EC" id="7.6.2.2" evidence="3"/>
<dbReference type="OrthoDB" id="6500128at2759"/>
<evidence type="ECO:0000256" key="1">
    <source>
        <dbReference type="ARBA" id="ARBA00004141"/>
    </source>
</evidence>
<feature type="transmembrane region" description="Helical" evidence="14">
    <location>
        <begin position="210"/>
        <end position="229"/>
    </location>
</feature>
<dbReference type="CDD" id="cd18577">
    <property type="entry name" value="ABC_6TM_Pgp_ABCB1_D1_like"/>
    <property type="match status" value="1"/>
</dbReference>
<dbReference type="Gene3D" id="1.20.1560.10">
    <property type="entry name" value="ABC transporter type 1, transmembrane domain"/>
    <property type="match status" value="1"/>
</dbReference>
<dbReference type="GO" id="GO:0090374">
    <property type="term" value="P:oligopeptide export from mitochondrion"/>
    <property type="evidence" value="ECO:0007669"/>
    <property type="project" value="TreeGrafter"/>
</dbReference>
<dbReference type="SMART" id="SM00382">
    <property type="entry name" value="AAA"/>
    <property type="match status" value="2"/>
</dbReference>
<comment type="subcellular location">
    <subcellularLocation>
        <location evidence="1">Membrane</location>
        <topology evidence="1">Multi-pass membrane protein</topology>
    </subcellularLocation>
</comment>
<evidence type="ECO:0000256" key="12">
    <source>
        <dbReference type="ARBA" id="ARBA00023180"/>
    </source>
</evidence>
<dbReference type="GO" id="GO:0008559">
    <property type="term" value="F:ABC-type xenobiotic transporter activity"/>
    <property type="evidence" value="ECO:0007669"/>
    <property type="project" value="UniProtKB-EC"/>
</dbReference>
<keyword evidence="8" id="KW-0067">ATP-binding</keyword>
<dbReference type="PROSITE" id="PS50929">
    <property type="entry name" value="ABC_TM1F"/>
    <property type="match status" value="2"/>
</dbReference>
<dbReference type="InterPro" id="IPR036640">
    <property type="entry name" value="ABC1_TM_sf"/>
</dbReference>
<feature type="transmembrane region" description="Helical" evidence="14">
    <location>
        <begin position="184"/>
        <end position="204"/>
    </location>
</feature>
<dbReference type="Pfam" id="PF00664">
    <property type="entry name" value="ABC_membrane"/>
    <property type="match status" value="2"/>
</dbReference>
<feature type="domain" description="ABC transporter" evidence="15">
    <location>
        <begin position="1012"/>
        <end position="1250"/>
    </location>
</feature>
<keyword evidence="4" id="KW-0813">Transport</keyword>
<dbReference type="EMBL" id="OV651813">
    <property type="protein sequence ID" value="CAH1099164.1"/>
    <property type="molecule type" value="Genomic_DNA"/>
</dbReference>
<dbReference type="CDD" id="cd03249">
    <property type="entry name" value="ABC_MTABC3_MDL1_MDL2"/>
    <property type="match status" value="2"/>
</dbReference>
<evidence type="ECO:0000256" key="9">
    <source>
        <dbReference type="ARBA" id="ARBA00022967"/>
    </source>
</evidence>
<feature type="transmembrane region" description="Helical" evidence="14">
    <location>
        <begin position="322"/>
        <end position="343"/>
    </location>
</feature>
<dbReference type="GO" id="GO:0005524">
    <property type="term" value="F:ATP binding"/>
    <property type="evidence" value="ECO:0007669"/>
    <property type="project" value="UniProtKB-KW"/>
</dbReference>
<evidence type="ECO:0000256" key="6">
    <source>
        <dbReference type="ARBA" id="ARBA00022737"/>
    </source>
</evidence>
<dbReference type="SUPFAM" id="SSF52540">
    <property type="entry name" value="P-loop containing nucleoside triphosphate hydrolases"/>
    <property type="match status" value="2"/>
</dbReference>
<evidence type="ECO:0000256" key="8">
    <source>
        <dbReference type="ARBA" id="ARBA00022840"/>
    </source>
</evidence>
<evidence type="ECO:0000256" key="4">
    <source>
        <dbReference type="ARBA" id="ARBA00022448"/>
    </source>
</evidence>
<accession>A0A9P0CC00</accession>
<evidence type="ECO:0000256" key="10">
    <source>
        <dbReference type="ARBA" id="ARBA00022989"/>
    </source>
</evidence>
<feature type="transmembrane region" description="Helical" evidence="14">
    <location>
        <begin position="811"/>
        <end position="831"/>
    </location>
</feature>
<dbReference type="PROSITE" id="PS00211">
    <property type="entry name" value="ABC_TRANSPORTER_1"/>
    <property type="match status" value="2"/>
</dbReference>
<dbReference type="GO" id="GO:0005743">
    <property type="term" value="C:mitochondrial inner membrane"/>
    <property type="evidence" value="ECO:0007669"/>
    <property type="project" value="TreeGrafter"/>
</dbReference>
<dbReference type="GO" id="GO:0017085">
    <property type="term" value="P:response to insecticide"/>
    <property type="evidence" value="ECO:0007669"/>
    <property type="project" value="UniProtKB-ARBA"/>
</dbReference>
<feature type="transmembrane region" description="Helical" evidence="14">
    <location>
        <begin position="918"/>
        <end position="940"/>
    </location>
</feature>
<feature type="transmembrane region" description="Helical" evidence="14">
    <location>
        <begin position="960"/>
        <end position="977"/>
    </location>
</feature>